<reference evidence="1 2" key="1">
    <citation type="submission" date="2023-07" db="EMBL/GenBank/DDBJ databases">
        <title>Sorghum-associated microbial communities from plants grown in Nebraska, USA.</title>
        <authorList>
            <person name="Schachtman D."/>
        </authorList>
    </citation>
    <scope>NUCLEOTIDE SEQUENCE [LARGE SCALE GENOMIC DNA]</scope>
    <source>
        <strain evidence="1 2">DS1039</strain>
    </source>
</reference>
<proteinExistence type="predicted"/>
<organism evidence="1 2">
    <name type="scientific">Paraburkholderia caledonica</name>
    <dbReference type="NCBI Taxonomy" id="134536"/>
    <lineage>
        <taxon>Bacteria</taxon>
        <taxon>Pseudomonadati</taxon>
        <taxon>Pseudomonadota</taxon>
        <taxon>Betaproteobacteria</taxon>
        <taxon>Burkholderiales</taxon>
        <taxon>Burkholderiaceae</taxon>
        <taxon>Paraburkholderia</taxon>
    </lineage>
</organism>
<evidence type="ECO:0000313" key="2">
    <source>
        <dbReference type="Proteomes" id="UP001185254"/>
    </source>
</evidence>
<keyword evidence="2" id="KW-1185">Reference proteome</keyword>
<sequence>MEIRQVVLCKQLFSEAERYLARGTPMGHGLAVSIAQDAVELFLRAVMKERHAAGQKVPDEFIKAMDYIDAAADGIEQLKVPLRGKLLELNKARVNFKHYGLSPERLDAGRLVSYVSHFFDEATPQFFGTSFESISLADLLADAAIRDRLKAANEALTDENFTEAMGLSAEVVELASASVMTSLNPSGALRPPLMSTRLKATLGAEAVDDLYRYITGLVKESNRAALMLALPVDVKHASKFEVLAPPVWVFRGDASYQKQLMVPAGFHTAENARFCVSFATEVSLAVDARMTIPLPPLGKQSADELA</sequence>
<dbReference type="Proteomes" id="UP001185254">
    <property type="component" value="Unassembled WGS sequence"/>
</dbReference>
<comment type="caution">
    <text evidence="1">The sequence shown here is derived from an EMBL/GenBank/DDBJ whole genome shotgun (WGS) entry which is preliminary data.</text>
</comment>
<dbReference type="RefSeq" id="WP_310066020.1">
    <property type="nucleotide sequence ID" value="NZ_JAVDQN010000001.1"/>
</dbReference>
<gene>
    <name evidence="1" type="ORF">J2776_001995</name>
</gene>
<evidence type="ECO:0000313" key="1">
    <source>
        <dbReference type="EMBL" id="MDR6375319.1"/>
    </source>
</evidence>
<accession>A0ABU1KWK6</accession>
<name>A0ABU1KWK6_9BURK</name>
<protein>
    <submittedName>
        <fullName evidence="1">Uncharacterized protein</fullName>
    </submittedName>
</protein>
<dbReference type="EMBL" id="JAVDQN010000001">
    <property type="protein sequence ID" value="MDR6375319.1"/>
    <property type="molecule type" value="Genomic_DNA"/>
</dbReference>